<sequence>FKPGIYKAMETEGYMSPEGMLVQPKQEATSVEYITADDGEMMALTTYPDGTIVPEHTGIYPMLEPVEGPDVGDMVNLEELGMKQEAHAERYRADIIKILGDLPRIGIDFVEDAEGNKVPAGPEHVNAWLEGYGLLNA</sequence>
<organism evidence="1">
    <name type="scientific">marine sediment metagenome</name>
    <dbReference type="NCBI Taxonomy" id="412755"/>
    <lineage>
        <taxon>unclassified sequences</taxon>
        <taxon>metagenomes</taxon>
        <taxon>ecological metagenomes</taxon>
    </lineage>
</organism>
<accession>X1ATJ2</accession>
<feature type="non-terminal residue" evidence="1">
    <location>
        <position position="137"/>
    </location>
</feature>
<name>X1ATJ2_9ZZZZ</name>
<feature type="non-terminal residue" evidence="1">
    <location>
        <position position="1"/>
    </location>
</feature>
<reference evidence="1" key="1">
    <citation type="journal article" date="2014" name="Front. Microbiol.">
        <title>High frequency of phylogenetically diverse reductive dehalogenase-homologous genes in deep subseafloor sedimentary metagenomes.</title>
        <authorList>
            <person name="Kawai M."/>
            <person name="Futagami T."/>
            <person name="Toyoda A."/>
            <person name="Takaki Y."/>
            <person name="Nishi S."/>
            <person name="Hori S."/>
            <person name="Arai W."/>
            <person name="Tsubouchi T."/>
            <person name="Morono Y."/>
            <person name="Uchiyama I."/>
            <person name="Ito T."/>
            <person name="Fujiyama A."/>
            <person name="Inagaki F."/>
            <person name="Takami H."/>
        </authorList>
    </citation>
    <scope>NUCLEOTIDE SEQUENCE</scope>
    <source>
        <strain evidence="1">Expedition CK06-06</strain>
    </source>
</reference>
<proteinExistence type="predicted"/>
<evidence type="ECO:0000313" key="1">
    <source>
        <dbReference type="EMBL" id="GAG75593.1"/>
    </source>
</evidence>
<dbReference type="EMBL" id="BART01014577">
    <property type="protein sequence ID" value="GAG75593.1"/>
    <property type="molecule type" value="Genomic_DNA"/>
</dbReference>
<comment type="caution">
    <text evidence="1">The sequence shown here is derived from an EMBL/GenBank/DDBJ whole genome shotgun (WGS) entry which is preliminary data.</text>
</comment>
<protein>
    <submittedName>
        <fullName evidence="1">Uncharacterized protein</fullName>
    </submittedName>
</protein>
<dbReference type="AlphaFoldDB" id="X1ATJ2"/>
<gene>
    <name evidence="1" type="ORF">S01H4_28956</name>
</gene>